<dbReference type="InterPro" id="IPR007047">
    <property type="entry name" value="Flp_Fap"/>
</dbReference>
<comment type="caution">
    <text evidence="2">The sequence shown here is derived from an EMBL/GenBank/DDBJ whole genome shotgun (WGS) entry which is preliminary data.</text>
</comment>
<proteinExistence type="predicted"/>
<keyword evidence="1" id="KW-0472">Membrane</keyword>
<dbReference type="Pfam" id="PF04964">
    <property type="entry name" value="Flp_Fap"/>
    <property type="match status" value="1"/>
</dbReference>
<keyword evidence="1" id="KW-0812">Transmembrane</keyword>
<evidence type="ECO:0000256" key="1">
    <source>
        <dbReference type="SAM" id="Phobius"/>
    </source>
</evidence>
<protein>
    <recommendedName>
        <fullName evidence="4">Flp family type IVb pilin</fullName>
    </recommendedName>
</protein>
<reference evidence="2 3" key="1">
    <citation type="submission" date="2019-07" db="EMBL/GenBank/DDBJ databases">
        <title>Whole genome shotgun sequence of Aliivibrio fischeri NBRC 101058.</title>
        <authorList>
            <person name="Hosoyama A."/>
            <person name="Uohara A."/>
            <person name="Ohji S."/>
            <person name="Ichikawa N."/>
        </authorList>
    </citation>
    <scope>NUCLEOTIDE SEQUENCE [LARGE SCALE GENOMIC DNA]</scope>
    <source>
        <strain evidence="2 3">NBRC 101058</strain>
    </source>
</reference>
<keyword evidence="1" id="KW-1133">Transmembrane helix</keyword>
<dbReference type="Proteomes" id="UP000321787">
    <property type="component" value="Unassembled WGS sequence"/>
</dbReference>
<feature type="transmembrane region" description="Helical" evidence="1">
    <location>
        <begin position="49"/>
        <end position="67"/>
    </location>
</feature>
<evidence type="ECO:0000313" key="3">
    <source>
        <dbReference type="Proteomes" id="UP000321787"/>
    </source>
</evidence>
<accession>A0A510UN92</accession>
<dbReference type="AlphaFoldDB" id="A0A510UN92"/>
<dbReference type="EMBL" id="BJTZ01000058">
    <property type="protein sequence ID" value="GEK16049.1"/>
    <property type="molecule type" value="Genomic_DNA"/>
</dbReference>
<gene>
    <name evidence="2" type="ORF">AFI02nite_40850</name>
</gene>
<evidence type="ECO:0000313" key="2">
    <source>
        <dbReference type="EMBL" id="GEK16049.1"/>
    </source>
</evidence>
<sequence>MYVSFNKSVYKLYEFNIRDNKVKTMLIKFFEFSKNAIRNFKNDERGVTAIEYAIIGVAISAIILLMFNGTLQQALIDAIGTISDNITSANDTGT</sequence>
<name>A0A510UN92_ALIFS</name>
<evidence type="ECO:0008006" key="4">
    <source>
        <dbReference type="Google" id="ProtNLM"/>
    </source>
</evidence>
<organism evidence="2 3">
    <name type="scientific">Aliivibrio fischeri</name>
    <name type="common">Vibrio fischeri</name>
    <dbReference type="NCBI Taxonomy" id="668"/>
    <lineage>
        <taxon>Bacteria</taxon>
        <taxon>Pseudomonadati</taxon>
        <taxon>Pseudomonadota</taxon>
        <taxon>Gammaproteobacteria</taxon>
        <taxon>Vibrionales</taxon>
        <taxon>Vibrionaceae</taxon>
        <taxon>Aliivibrio</taxon>
    </lineage>
</organism>